<evidence type="ECO:0000256" key="8">
    <source>
        <dbReference type="ARBA" id="ARBA00023136"/>
    </source>
</evidence>
<dbReference type="STRING" id="633149.Bresu_2777"/>
<dbReference type="BioCyc" id="BSUB633149:G1GM8-2789-MONOMER"/>
<dbReference type="GO" id="GO:0005886">
    <property type="term" value="C:plasma membrane"/>
    <property type="evidence" value="ECO:0007669"/>
    <property type="project" value="TreeGrafter"/>
</dbReference>
<evidence type="ECO:0000256" key="10">
    <source>
        <dbReference type="ARBA" id="ARBA00033270"/>
    </source>
</evidence>
<evidence type="ECO:0000313" key="18">
    <source>
        <dbReference type="Proteomes" id="UP000002696"/>
    </source>
</evidence>
<dbReference type="eggNOG" id="COG0772">
    <property type="taxonomic scope" value="Bacteria"/>
</dbReference>
<dbReference type="Proteomes" id="UP000002696">
    <property type="component" value="Chromosome"/>
</dbReference>
<feature type="transmembrane region" description="Helical" evidence="16">
    <location>
        <begin position="30"/>
        <end position="54"/>
    </location>
</feature>
<reference evidence="17" key="1">
    <citation type="submission" date="2010-07" db="EMBL/GenBank/DDBJ databases">
        <title>Complete sequence of Brevundimonas subvibrioides ATCC 15264.</title>
        <authorList>
            <consortium name="US DOE Joint Genome Institute"/>
            <person name="Lucas S."/>
            <person name="Copeland A."/>
            <person name="Lapidus A."/>
            <person name="Cheng J.-F."/>
            <person name="Bruce D."/>
            <person name="Goodwin L."/>
            <person name="Pitluck S."/>
            <person name="Zhang X."/>
            <person name="Detter J.C."/>
            <person name="Han C."/>
            <person name="Tapia R."/>
            <person name="Land M."/>
            <person name="Hauser L."/>
            <person name="Chang Y.-J."/>
            <person name="Jeffries C."/>
            <person name="Kyrpides N."/>
            <person name="Ivanova N."/>
            <person name="Ovchinnikova G."/>
            <person name="Brown P.J.B."/>
            <person name="Brun Y.V."/>
            <person name="Woyke T."/>
        </authorList>
    </citation>
    <scope>NUCLEOTIDE SEQUENCE</scope>
    <source>
        <strain evidence="17">ATCC 15264</strain>
    </source>
</reference>
<dbReference type="OrthoDB" id="9768187at2"/>
<proteinExistence type="inferred from homology"/>
<keyword evidence="2" id="KW-0328">Glycosyltransferase</keyword>
<keyword evidence="5" id="KW-0133">Cell shape</keyword>
<dbReference type="EC" id="2.4.99.28" evidence="14"/>
<comment type="catalytic activity">
    <reaction evidence="15">
        <text>[GlcNAc-(1-&gt;4)-Mur2Ac(oyl-L-Ala-gamma-D-Glu-L-Lys-D-Ala-D-Ala)](n)-di-trans,octa-cis-undecaprenyl diphosphate + beta-D-GlcNAc-(1-&gt;4)-Mur2Ac(oyl-L-Ala-gamma-D-Glu-L-Lys-D-Ala-D-Ala)-di-trans,octa-cis-undecaprenyl diphosphate = [GlcNAc-(1-&gt;4)-Mur2Ac(oyl-L-Ala-gamma-D-Glu-L-Lys-D-Ala-D-Ala)](n+1)-di-trans,octa-cis-undecaprenyl diphosphate + di-trans,octa-cis-undecaprenyl diphosphate + H(+)</text>
        <dbReference type="Rhea" id="RHEA:23708"/>
        <dbReference type="Rhea" id="RHEA-COMP:9602"/>
        <dbReference type="Rhea" id="RHEA-COMP:9603"/>
        <dbReference type="ChEBI" id="CHEBI:15378"/>
        <dbReference type="ChEBI" id="CHEBI:58405"/>
        <dbReference type="ChEBI" id="CHEBI:60033"/>
        <dbReference type="ChEBI" id="CHEBI:78435"/>
        <dbReference type="EC" id="2.4.99.28"/>
    </reaction>
</comment>
<evidence type="ECO:0000256" key="9">
    <source>
        <dbReference type="ARBA" id="ARBA00032370"/>
    </source>
</evidence>
<evidence type="ECO:0000256" key="4">
    <source>
        <dbReference type="ARBA" id="ARBA00022692"/>
    </source>
</evidence>
<evidence type="ECO:0000256" key="15">
    <source>
        <dbReference type="ARBA" id="ARBA00049902"/>
    </source>
</evidence>
<feature type="transmembrane region" description="Helical" evidence="16">
    <location>
        <begin position="183"/>
        <end position="200"/>
    </location>
</feature>
<comment type="similarity">
    <text evidence="11">Belongs to the SEDS family. FtsW subfamily.</text>
</comment>
<dbReference type="AlphaFoldDB" id="D9QMS8"/>
<accession>D9QMS8</accession>
<sequence>MTDATAPYSHPFSRNDPSPIAQWFWTVDRALLGAALILIGLGVALSFASSPAAILADESITDPFHYSWRMIVFSTGGIAGMLTLSLLSPRGVRRIAVLALLGAIVVMAMLPFIGDTVKGAARWVNLGPFSLQPSEFAKPSLIVFAAWMFAEGKKGQGVPGVSIAFGFYAVTVALLLIQPDIGQTLLITTTFMAVFFMAGVPLRWVAVLMGAFAAGMTAIYLLFPHVQSRVAKFVAPGIEDTHQIDRASEAIRAGGLVGRGIGEGVMKRSVPDLHTDFIYSVGAEEFGLVLSLAMIALYAFIVIRGMRRAMKLNDPFEQTAAAGLFMLIGLQASINVAVNLNLIPTKGMTLPFISYGGSSMLAMGVTMGFALALTRRRPGAYEPGASLTRPRRMLMP</sequence>
<evidence type="ECO:0000256" key="2">
    <source>
        <dbReference type="ARBA" id="ARBA00022676"/>
    </source>
</evidence>
<feature type="transmembrane region" description="Helical" evidence="16">
    <location>
        <begin position="286"/>
        <end position="307"/>
    </location>
</feature>
<dbReference type="GO" id="GO:0008360">
    <property type="term" value="P:regulation of cell shape"/>
    <property type="evidence" value="ECO:0007669"/>
    <property type="project" value="UniProtKB-KW"/>
</dbReference>
<feature type="transmembrane region" description="Helical" evidence="16">
    <location>
        <begin position="352"/>
        <end position="373"/>
    </location>
</feature>
<protein>
    <recommendedName>
        <fullName evidence="12">Probable peptidoglycan glycosyltransferase FtsW</fullName>
        <ecNumber evidence="14">2.4.99.28</ecNumber>
    </recommendedName>
    <alternativeName>
        <fullName evidence="13">Cell division protein FtsW</fullName>
    </alternativeName>
    <alternativeName>
        <fullName evidence="10">Cell wall polymerase</fullName>
    </alternativeName>
    <alternativeName>
        <fullName evidence="9">Peptidoglycan polymerase</fullName>
    </alternativeName>
</protein>
<dbReference type="GO" id="GO:0008955">
    <property type="term" value="F:peptidoglycan glycosyltransferase activity"/>
    <property type="evidence" value="ECO:0007669"/>
    <property type="project" value="UniProtKB-EC"/>
</dbReference>
<dbReference type="KEGG" id="bsb:Bresu_2777"/>
<keyword evidence="8 16" id="KW-0472">Membrane</keyword>
<dbReference type="EMBL" id="CP002102">
    <property type="protein sequence ID" value="ADL02084.1"/>
    <property type="molecule type" value="Genomic_DNA"/>
</dbReference>
<evidence type="ECO:0000256" key="13">
    <source>
        <dbReference type="ARBA" id="ARBA00041418"/>
    </source>
</evidence>
<keyword evidence="3" id="KW-0808">Transferase</keyword>
<evidence type="ECO:0000256" key="6">
    <source>
        <dbReference type="ARBA" id="ARBA00022984"/>
    </source>
</evidence>
<evidence type="ECO:0000256" key="7">
    <source>
        <dbReference type="ARBA" id="ARBA00022989"/>
    </source>
</evidence>
<organism evidence="17 18">
    <name type="scientific">Brevundimonas subvibrioides (strain ATCC 15264 / DSM 4735 / LMG 14903 / NBRC 16000 / CB 81)</name>
    <name type="common">Caulobacter subvibrioides</name>
    <dbReference type="NCBI Taxonomy" id="633149"/>
    <lineage>
        <taxon>Bacteria</taxon>
        <taxon>Pseudomonadati</taxon>
        <taxon>Pseudomonadota</taxon>
        <taxon>Alphaproteobacteria</taxon>
        <taxon>Caulobacterales</taxon>
        <taxon>Caulobacteraceae</taxon>
        <taxon>Brevundimonas</taxon>
    </lineage>
</organism>
<feature type="transmembrane region" description="Helical" evidence="16">
    <location>
        <begin position="319"/>
        <end position="340"/>
    </location>
</feature>
<keyword evidence="17" id="KW-0131">Cell cycle</keyword>
<keyword evidence="4 16" id="KW-0812">Transmembrane</keyword>
<dbReference type="GO" id="GO:0009252">
    <property type="term" value="P:peptidoglycan biosynthetic process"/>
    <property type="evidence" value="ECO:0007669"/>
    <property type="project" value="UniProtKB-KW"/>
</dbReference>
<feature type="transmembrane region" description="Helical" evidence="16">
    <location>
        <begin position="95"/>
        <end position="113"/>
    </location>
</feature>
<dbReference type="PANTHER" id="PTHR30474">
    <property type="entry name" value="CELL CYCLE PROTEIN"/>
    <property type="match status" value="1"/>
</dbReference>
<feature type="transmembrane region" description="Helical" evidence="16">
    <location>
        <begin position="66"/>
        <end position="88"/>
    </location>
</feature>
<dbReference type="PANTHER" id="PTHR30474:SF2">
    <property type="entry name" value="PEPTIDOGLYCAN GLYCOSYLTRANSFERASE FTSW-RELATED"/>
    <property type="match status" value="1"/>
</dbReference>
<comment type="subcellular location">
    <subcellularLocation>
        <location evidence="1">Membrane</location>
        <topology evidence="1">Multi-pass membrane protein</topology>
    </subcellularLocation>
</comment>
<evidence type="ECO:0000256" key="3">
    <source>
        <dbReference type="ARBA" id="ARBA00022679"/>
    </source>
</evidence>
<gene>
    <name evidence="17" type="ordered locus">Bresu_2777</name>
</gene>
<dbReference type="InterPro" id="IPR001182">
    <property type="entry name" value="FtsW/RodA"/>
</dbReference>
<name>D9QMS8_BRESC</name>
<dbReference type="RefSeq" id="WP_013270185.1">
    <property type="nucleotide sequence ID" value="NC_014375.1"/>
</dbReference>
<evidence type="ECO:0000256" key="1">
    <source>
        <dbReference type="ARBA" id="ARBA00004141"/>
    </source>
</evidence>
<dbReference type="Pfam" id="PF01098">
    <property type="entry name" value="FTSW_RODA_SPOVE"/>
    <property type="match status" value="1"/>
</dbReference>
<evidence type="ECO:0000256" key="11">
    <source>
        <dbReference type="ARBA" id="ARBA00038053"/>
    </source>
</evidence>
<dbReference type="GO" id="GO:0032153">
    <property type="term" value="C:cell division site"/>
    <property type="evidence" value="ECO:0007669"/>
    <property type="project" value="TreeGrafter"/>
</dbReference>
<keyword evidence="7 16" id="KW-1133">Transmembrane helix</keyword>
<keyword evidence="18" id="KW-1185">Reference proteome</keyword>
<evidence type="ECO:0000256" key="12">
    <source>
        <dbReference type="ARBA" id="ARBA00041185"/>
    </source>
</evidence>
<dbReference type="GO" id="GO:0051301">
    <property type="term" value="P:cell division"/>
    <property type="evidence" value="ECO:0007669"/>
    <property type="project" value="UniProtKB-KW"/>
</dbReference>
<keyword evidence="17" id="KW-0132">Cell division</keyword>
<evidence type="ECO:0000313" key="17">
    <source>
        <dbReference type="EMBL" id="ADL02084.1"/>
    </source>
</evidence>
<feature type="transmembrane region" description="Helical" evidence="16">
    <location>
        <begin position="157"/>
        <end position="177"/>
    </location>
</feature>
<keyword evidence="6" id="KW-0573">Peptidoglycan synthesis</keyword>
<dbReference type="InParanoid" id="D9QMS8"/>
<feature type="transmembrane region" description="Helical" evidence="16">
    <location>
        <begin position="205"/>
        <end position="223"/>
    </location>
</feature>
<dbReference type="HOGENOM" id="CLU_029243_1_1_5"/>
<evidence type="ECO:0000256" key="16">
    <source>
        <dbReference type="SAM" id="Phobius"/>
    </source>
</evidence>
<evidence type="ECO:0000256" key="5">
    <source>
        <dbReference type="ARBA" id="ARBA00022960"/>
    </source>
</evidence>
<dbReference type="GO" id="GO:0015648">
    <property type="term" value="F:lipid-linked peptidoglycan transporter activity"/>
    <property type="evidence" value="ECO:0007669"/>
    <property type="project" value="TreeGrafter"/>
</dbReference>
<evidence type="ECO:0000256" key="14">
    <source>
        <dbReference type="ARBA" id="ARBA00044770"/>
    </source>
</evidence>